<dbReference type="CDD" id="cd09020">
    <property type="entry name" value="D-hex-6-P-epi_like"/>
    <property type="match status" value="1"/>
</dbReference>
<dbReference type="InterPro" id="IPR008183">
    <property type="entry name" value="Aldose_1/G6P_1-epimerase"/>
</dbReference>
<dbReference type="GO" id="GO:0047938">
    <property type="term" value="F:glucose-6-phosphate 1-epimerase activity"/>
    <property type="evidence" value="ECO:0007669"/>
    <property type="project" value="UniProtKB-UniRule"/>
</dbReference>
<evidence type="ECO:0000256" key="4">
    <source>
        <dbReference type="PIRNR" id="PIRNR016020"/>
    </source>
</evidence>
<dbReference type="EMBL" id="CP012365">
    <property type="protein sequence ID" value="AKX59839.1"/>
    <property type="molecule type" value="Genomic_DNA"/>
</dbReference>
<dbReference type="PANTHER" id="PTHR11122:SF13">
    <property type="entry name" value="GLUCOSE-6-PHOSPHATE 1-EPIMERASE"/>
    <property type="match status" value="1"/>
</dbReference>
<dbReference type="PIRSF" id="PIRSF016020">
    <property type="entry name" value="PHexose_mutarotase"/>
    <property type="match status" value="1"/>
</dbReference>
<evidence type="ECO:0000256" key="2">
    <source>
        <dbReference type="ARBA" id="ARBA00005866"/>
    </source>
</evidence>
<dbReference type="PANTHER" id="PTHR11122">
    <property type="entry name" value="APOSPORY-ASSOCIATED PROTEIN C-RELATED"/>
    <property type="match status" value="1"/>
</dbReference>
<dbReference type="Pfam" id="PF01263">
    <property type="entry name" value="Aldose_epim"/>
    <property type="match status" value="1"/>
</dbReference>
<gene>
    <name evidence="6" type="ORF">AKN88_07800</name>
</gene>
<comment type="similarity">
    <text evidence="2 4">Belongs to the glucose-6-phosphate 1-epimerase family.</text>
</comment>
<dbReference type="EC" id="5.1.3.15" evidence="4"/>
<feature type="active site" evidence="5">
    <location>
        <position position="269"/>
    </location>
</feature>
<accession>A0A0K1XF11</accession>
<dbReference type="AlphaFoldDB" id="A0A0K1XF11"/>
<evidence type="ECO:0000256" key="5">
    <source>
        <dbReference type="PIRSR" id="PIRSR016020-1"/>
    </source>
</evidence>
<evidence type="ECO:0000256" key="1">
    <source>
        <dbReference type="ARBA" id="ARBA00001096"/>
    </source>
</evidence>
<protein>
    <recommendedName>
        <fullName evidence="4">Putative glucose-6-phosphate 1-epimerase</fullName>
        <ecNumber evidence="4">5.1.3.15</ecNumber>
    </recommendedName>
</protein>
<keyword evidence="7" id="KW-1185">Reference proteome</keyword>
<dbReference type="STRING" id="1697053.AKN87_10190"/>
<dbReference type="GO" id="GO:0030246">
    <property type="term" value="F:carbohydrate binding"/>
    <property type="evidence" value="ECO:0007669"/>
    <property type="project" value="UniProtKB-UniRule"/>
</dbReference>
<dbReference type="Proteomes" id="UP000063953">
    <property type="component" value="Chromosome"/>
</dbReference>
<dbReference type="PATRIC" id="fig|1698449.3.peg.1565"/>
<proteinExistence type="inferred from homology"/>
<dbReference type="GO" id="GO:0005975">
    <property type="term" value="P:carbohydrate metabolic process"/>
    <property type="evidence" value="ECO:0007669"/>
    <property type="project" value="InterPro"/>
</dbReference>
<name>A0A0K1XF11_9GAMM</name>
<dbReference type="InterPro" id="IPR025532">
    <property type="entry name" value="G6P_1-epimerase"/>
</dbReference>
<dbReference type="InterPro" id="IPR011013">
    <property type="entry name" value="Gal_mutarotase_sf_dom"/>
</dbReference>
<sequence>MSPRIIPTHFAQQPGWQLSVGPARLQISAQGAQILTYQLVEQAPIIWLSDLAEFHSNSSARGGIPICWPWFGAIERNPQAVQQMTHAQAPFHGLARLQRWQLLSQATTADSACLVLQLDTQATPLTDWPHAARLTLEVILTAEQLNLQLTTDNLGPKQLHLSQALHSYFAVSAIQHVEVTGLENCHYIETLAHWQTRQQTGVLRLDGETDRIYLQPASTLQIVDKLWQRQIQLHSQHSHSAVVWNPGPDKAQQLSQFDPAAWQRMLCIETANIWDDCLSLAPGASHSLDLIIECQPLSVTN</sequence>
<evidence type="ECO:0000313" key="7">
    <source>
        <dbReference type="Proteomes" id="UP000063953"/>
    </source>
</evidence>
<dbReference type="SUPFAM" id="SSF74650">
    <property type="entry name" value="Galactose mutarotase-like"/>
    <property type="match status" value="1"/>
</dbReference>
<evidence type="ECO:0000313" key="6">
    <source>
        <dbReference type="EMBL" id="AKX59839.1"/>
    </source>
</evidence>
<dbReference type="InterPro" id="IPR014718">
    <property type="entry name" value="GH-type_carb-bd"/>
</dbReference>
<feature type="active site" evidence="5">
    <location>
        <position position="166"/>
    </location>
</feature>
<evidence type="ECO:0000256" key="3">
    <source>
        <dbReference type="ARBA" id="ARBA00023235"/>
    </source>
</evidence>
<comment type="catalytic activity">
    <reaction evidence="1">
        <text>alpha-D-glucose 6-phosphate = beta-D-glucose 6-phosphate</text>
        <dbReference type="Rhea" id="RHEA:16249"/>
        <dbReference type="ChEBI" id="CHEBI:58225"/>
        <dbReference type="ChEBI" id="CHEBI:58247"/>
        <dbReference type="EC" id="5.1.3.15"/>
    </reaction>
</comment>
<organism evidence="6 7">
    <name type="scientific">Thiopseudomonas alkaliphila</name>
    <dbReference type="NCBI Taxonomy" id="1697053"/>
    <lineage>
        <taxon>Bacteria</taxon>
        <taxon>Pseudomonadati</taxon>
        <taxon>Pseudomonadota</taxon>
        <taxon>Gammaproteobacteria</taxon>
        <taxon>Pseudomonadales</taxon>
        <taxon>Pseudomonadaceae</taxon>
        <taxon>Thiopseudomonas</taxon>
    </lineage>
</organism>
<dbReference type="RefSeq" id="WP_053101012.1">
    <property type="nucleotide sequence ID" value="NZ_CP012365.1"/>
</dbReference>
<keyword evidence="3 4" id="KW-0413">Isomerase</keyword>
<dbReference type="Gene3D" id="2.70.98.10">
    <property type="match status" value="1"/>
</dbReference>
<reference evidence="6 7" key="1">
    <citation type="journal article" date="2015" name="Genome Announc.">
        <title>Genome Sequences of Oblitimonas alkaliphila gen. nov. sp. nov. (Proposed), a Novel Bacterium of the Pseudomonadaceae Family.</title>
        <authorList>
            <person name="Lauer A.C."/>
            <person name="Nicholson A.C."/>
            <person name="Humrighouse B.W."/>
            <person name="Emery B."/>
            <person name="Drobish A."/>
            <person name="Juieng P."/>
            <person name="Loparev V."/>
            <person name="McQuiston J.R."/>
        </authorList>
    </citation>
    <scope>NUCLEOTIDE SEQUENCE [LARGE SCALE GENOMIC DNA]</scope>
    <source>
        <strain evidence="6 7">E5571</strain>
    </source>
</reference>